<evidence type="ECO:0000256" key="2">
    <source>
        <dbReference type="SAM" id="SignalP"/>
    </source>
</evidence>
<dbReference type="KEGG" id="gmw:113509789"/>
<sequence length="473" mass="51421">MAHVTLQSLVVITVLQLCRAEIPEIQGTWYSANAINDGYSPKPISELFTTDNSPIYSSTFSVTKPIVVQPLPITNNINFIPDLSTNAKTTVTSPPNRTQTYNTEIPTVTSTILSTLEPSITFTSTPAPPSTFSTIQSLTSSTIQTPSTSSTLSTLSTISSLPTLSTLSSFEPQTVTQAQTSGIIINNNQDQQSTLQSNDNTNSLPPQTIRIEPPTISIPSTTQSPNSIPNYFVIYQQAPQNIQTFSQSQPQPETQNISQPSINAPITPSTLPPSISTISSTFPSSTVPVNPSIQTTLVSTITNPCVTRNPLTSLRPTIVSSAPVLNSTPTTRIPPNFMIRVVAPKGSITNVKFVATTTKRPTTRRTKKPKRNTYEGCLNSCKGRKDPLCANPLAALIIDPNTLKGFPSICHLACHNSYKDIPYEKLVDGRCSRLRTRIMQVNSNTKLRRDELLKSQYSIVSNADQTIVEVSKQ</sequence>
<organism evidence="3 4">
    <name type="scientific">Galleria mellonella</name>
    <name type="common">Greater wax moth</name>
    <dbReference type="NCBI Taxonomy" id="7137"/>
    <lineage>
        <taxon>Eukaryota</taxon>
        <taxon>Metazoa</taxon>
        <taxon>Ecdysozoa</taxon>
        <taxon>Arthropoda</taxon>
        <taxon>Hexapoda</taxon>
        <taxon>Insecta</taxon>
        <taxon>Pterygota</taxon>
        <taxon>Neoptera</taxon>
        <taxon>Endopterygota</taxon>
        <taxon>Lepidoptera</taxon>
        <taxon>Glossata</taxon>
        <taxon>Ditrysia</taxon>
        <taxon>Pyraloidea</taxon>
        <taxon>Pyralidae</taxon>
        <taxon>Galleriinae</taxon>
        <taxon>Galleria</taxon>
    </lineage>
</organism>
<gene>
    <name evidence="4" type="primary">LOC113509789</name>
</gene>
<proteinExistence type="predicted"/>
<evidence type="ECO:0000313" key="3">
    <source>
        <dbReference type="Proteomes" id="UP001652740"/>
    </source>
</evidence>
<feature type="chain" id="PRO_5046057010" evidence="2">
    <location>
        <begin position="21"/>
        <end position="473"/>
    </location>
</feature>
<dbReference type="Proteomes" id="UP001652740">
    <property type="component" value="Unplaced"/>
</dbReference>
<dbReference type="AlphaFoldDB" id="A0A6J1W852"/>
<dbReference type="InParanoid" id="A0A6J1W852"/>
<accession>A0A6J1W852</accession>
<evidence type="ECO:0000256" key="1">
    <source>
        <dbReference type="SAM" id="MobiDB-lite"/>
    </source>
</evidence>
<keyword evidence="3" id="KW-1185">Reference proteome</keyword>
<dbReference type="RefSeq" id="XP_026749015.2">
    <property type="nucleotide sequence ID" value="XM_026893214.3"/>
</dbReference>
<feature type="compositionally biased region" description="Polar residues" evidence="1">
    <location>
        <begin position="245"/>
        <end position="264"/>
    </location>
</feature>
<protein>
    <submittedName>
        <fullName evidence="4">Mucin-5AC-like</fullName>
    </submittedName>
</protein>
<feature type="region of interest" description="Disordered" evidence="1">
    <location>
        <begin position="245"/>
        <end position="275"/>
    </location>
</feature>
<evidence type="ECO:0000313" key="4">
    <source>
        <dbReference type="RefSeq" id="XP_026749015.2"/>
    </source>
</evidence>
<dbReference type="GeneID" id="113509789"/>
<keyword evidence="2" id="KW-0732">Signal</keyword>
<feature type="signal peptide" evidence="2">
    <location>
        <begin position="1"/>
        <end position="20"/>
    </location>
</feature>
<feature type="compositionally biased region" description="Low complexity" evidence="1">
    <location>
        <begin position="265"/>
        <end position="275"/>
    </location>
</feature>
<reference evidence="4" key="1">
    <citation type="submission" date="2025-08" db="UniProtKB">
        <authorList>
            <consortium name="RefSeq"/>
        </authorList>
    </citation>
    <scope>IDENTIFICATION</scope>
    <source>
        <tissue evidence="4">Whole larvae</tissue>
    </source>
</reference>
<name>A0A6J1W852_GALME</name>